<feature type="transmembrane region" description="Helical" evidence="2">
    <location>
        <begin position="59"/>
        <end position="77"/>
    </location>
</feature>
<keyword evidence="2" id="KW-0472">Membrane</keyword>
<proteinExistence type="predicted"/>
<keyword evidence="2" id="KW-0812">Transmembrane</keyword>
<dbReference type="EMBL" id="JBHSQJ010000060">
    <property type="protein sequence ID" value="MFC5908506.1"/>
    <property type="molecule type" value="Genomic_DNA"/>
</dbReference>
<evidence type="ECO:0000313" key="4">
    <source>
        <dbReference type="Proteomes" id="UP001596174"/>
    </source>
</evidence>
<reference evidence="4" key="1">
    <citation type="journal article" date="2019" name="Int. J. Syst. Evol. Microbiol.">
        <title>The Global Catalogue of Microorganisms (GCM) 10K type strain sequencing project: providing services to taxonomists for standard genome sequencing and annotation.</title>
        <authorList>
            <consortium name="The Broad Institute Genomics Platform"/>
            <consortium name="The Broad Institute Genome Sequencing Center for Infectious Disease"/>
            <person name="Wu L."/>
            <person name="Ma J."/>
        </authorList>
    </citation>
    <scope>NUCLEOTIDE SEQUENCE [LARGE SCALE GENOMIC DNA]</scope>
    <source>
        <strain evidence="4">JCM 4816</strain>
    </source>
</reference>
<protein>
    <recommendedName>
        <fullName evidence="5">Integral membrane protein</fullName>
    </recommendedName>
</protein>
<organism evidence="3 4">
    <name type="scientific">Streptacidiphilus monticola</name>
    <dbReference type="NCBI Taxonomy" id="2161674"/>
    <lineage>
        <taxon>Bacteria</taxon>
        <taxon>Bacillati</taxon>
        <taxon>Actinomycetota</taxon>
        <taxon>Actinomycetes</taxon>
        <taxon>Kitasatosporales</taxon>
        <taxon>Streptomycetaceae</taxon>
        <taxon>Streptacidiphilus</taxon>
    </lineage>
</organism>
<feature type="compositionally biased region" description="Low complexity" evidence="1">
    <location>
        <begin position="193"/>
        <end position="206"/>
    </location>
</feature>
<comment type="caution">
    <text evidence="3">The sequence shown here is derived from an EMBL/GenBank/DDBJ whole genome shotgun (WGS) entry which is preliminary data.</text>
</comment>
<sequence length="233" mass="24050">MYGPGPISAPPLKREHPAVRVLWVLWRIVLTALPLASVGLLAWVPFAWILAVRRRVRDGVLLGVCLAVVAAVFVLIGQSRTDSDWQSNVGTALVLLLSATASVYALMADLQLARLRRERRLAAAAATGVWHPGAAGLPSHSGQFGPATATPPPFAGAQQAPPGPGAPVPPVPSAPLPPAPHAPSASPVPYPSYPGAVPVPAAGPVPADGRIAQVRAELDDLSRLLREQGGGAE</sequence>
<evidence type="ECO:0000256" key="1">
    <source>
        <dbReference type="SAM" id="MobiDB-lite"/>
    </source>
</evidence>
<keyword evidence="4" id="KW-1185">Reference proteome</keyword>
<accession>A0ABW1G1E0</accession>
<feature type="transmembrane region" description="Helical" evidence="2">
    <location>
        <begin position="24"/>
        <end position="52"/>
    </location>
</feature>
<gene>
    <name evidence="3" type="ORF">ACFP3V_14950</name>
</gene>
<dbReference type="Proteomes" id="UP001596174">
    <property type="component" value="Unassembled WGS sequence"/>
</dbReference>
<feature type="region of interest" description="Disordered" evidence="1">
    <location>
        <begin position="140"/>
        <end position="206"/>
    </location>
</feature>
<name>A0ABW1G1E0_9ACTN</name>
<feature type="compositionally biased region" description="Pro residues" evidence="1">
    <location>
        <begin position="161"/>
        <end position="192"/>
    </location>
</feature>
<evidence type="ECO:0000313" key="3">
    <source>
        <dbReference type="EMBL" id="MFC5908506.1"/>
    </source>
</evidence>
<feature type="transmembrane region" description="Helical" evidence="2">
    <location>
        <begin position="89"/>
        <end position="110"/>
    </location>
</feature>
<dbReference type="RefSeq" id="WP_380583502.1">
    <property type="nucleotide sequence ID" value="NZ_JBHSQJ010000060.1"/>
</dbReference>
<evidence type="ECO:0000256" key="2">
    <source>
        <dbReference type="SAM" id="Phobius"/>
    </source>
</evidence>
<keyword evidence="2" id="KW-1133">Transmembrane helix</keyword>
<evidence type="ECO:0008006" key="5">
    <source>
        <dbReference type="Google" id="ProtNLM"/>
    </source>
</evidence>